<evidence type="ECO:0000256" key="2">
    <source>
        <dbReference type="SAM" id="Phobius"/>
    </source>
</evidence>
<dbReference type="OrthoDB" id="9990906at2759"/>
<keyword evidence="4" id="KW-1185">Reference proteome</keyword>
<reference evidence="3" key="2">
    <citation type="submission" date="2017-10" db="EMBL/GenBank/DDBJ databases">
        <title>Ladona fulva Genome sequencing and assembly.</title>
        <authorList>
            <person name="Murali S."/>
            <person name="Richards S."/>
            <person name="Bandaranaike D."/>
            <person name="Bellair M."/>
            <person name="Blankenburg K."/>
            <person name="Chao H."/>
            <person name="Dinh H."/>
            <person name="Doddapaneni H."/>
            <person name="Dugan-Rocha S."/>
            <person name="Elkadiri S."/>
            <person name="Gnanaolivu R."/>
            <person name="Hernandez B."/>
            <person name="Skinner E."/>
            <person name="Javaid M."/>
            <person name="Lee S."/>
            <person name="Li M."/>
            <person name="Ming W."/>
            <person name="Munidasa M."/>
            <person name="Muniz J."/>
            <person name="Nguyen L."/>
            <person name="Hughes D."/>
            <person name="Osuji N."/>
            <person name="Pu L.-L."/>
            <person name="Puazo M."/>
            <person name="Qu C."/>
            <person name="Quiroz J."/>
            <person name="Raj R."/>
            <person name="Weissenberger G."/>
            <person name="Xin Y."/>
            <person name="Zou X."/>
            <person name="Han Y."/>
            <person name="Worley K."/>
            <person name="Muzny D."/>
            <person name="Gibbs R."/>
        </authorList>
    </citation>
    <scope>NUCLEOTIDE SEQUENCE</scope>
    <source>
        <strain evidence="3">Sampled in the wild</strain>
    </source>
</reference>
<dbReference type="AlphaFoldDB" id="A0A8K0KDX6"/>
<feature type="region of interest" description="Disordered" evidence="1">
    <location>
        <begin position="1"/>
        <end position="24"/>
    </location>
</feature>
<feature type="transmembrane region" description="Helical" evidence="2">
    <location>
        <begin position="71"/>
        <end position="90"/>
    </location>
</feature>
<gene>
    <name evidence="3" type="ORF">J437_LFUL005833</name>
</gene>
<evidence type="ECO:0000313" key="4">
    <source>
        <dbReference type="Proteomes" id="UP000792457"/>
    </source>
</evidence>
<keyword evidence="2" id="KW-0472">Membrane</keyword>
<name>A0A8K0KDX6_LADFU</name>
<accession>A0A8K0KDX6</accession>
<feature type="compositionally biased region" description="Basic and acidic residues" evidence="1">
    <location>
        <begin position="7"/>
        <end position="16"/>
    </location>
</feature>
<evidence type="ECO:0000256" key="1">
    <source>
        <dbReference type="SAM" id="MobiDB-lite"/>
    </source>
</evidence>
<dbReference type="EMBL" id="KZ308713">
    <property type="protein sequence ID" value="KAG8233371.1"/>
    <property type="molecule type" value="Genomic_DNA"/>
</dbReference>
<dbReference type="SUPFAM" id="SSF81321">
    <property type="entry name" value="Family A G protein-coupled receptor-like"/>
    <property type="match status" value="1"/>
</dbReference>
<keyword evidence="2" id="KW-0812">Transmembrane</keyword>
<evidence type="ECO:0008006" key="5">
    <source>
        <dbReference type="Google" id="ProtNLM"/>
    </source>
</evidence>
<reference evidence="3" key="1">
    <citation type="submission" date="2013-04" db="EMBL/GenBank/DDBJ databases">
        <authorList>
            <person name="Qu J."/>
            <person name="Murali S.C."/>
            <person name="Bandaranaike D."/>
            <person name="Bellair M."/>
            <person name="Blankenburg K."/>
            <person name="Chao H."/>
            <person name="Dinh H."/>
            <person name="Doddapaneni H."/>
            <person name="Downs B."/>
            <person name="Dugan-Rocha S."/>
            <person name="Elkadiri S."/>
            <person name="Gnanaolivu R.D."/>
            <person name="Hernandez B."/>
            <person name="Javaid M."/>
            <person name="Jayaseelan J.C."/>
            <person name="Lee S."/>
            <person name="Li M."/>
            <person name="Ming W."/>
            <person name="Munidasa M."/>
            <person name="Muniz J."/>
            <person name="Nguyen L."/>
            <person name="Ongeri F."/>
            <person name="Osuji N."/>
            <person name="Pu L.-L."/>
            <person name="Puazo M."/>
            <person name="Qu C."/>
            <person name="Quiroz J."/>
            <person name="Raj R."/>
            <person name="Weissenberger G."/>
            <person name="Xin Y."/>
            <person name="Zou X."/>
            <person name="Han Y."/>
            <person name="Richards S."/>
            <person name="Worley K."/>
            <person name="Muzny D."/>
            <person name="Gibbs R."/>
        </authorList>
    </citation>
    <scope>NUCLEOTIDE SEQUENCE</scope>
    <source>
        <strain evidence="3">Sampled in the wild</strain>
    </source>
</reference>
<proteinExistence type="predicted"/>
<sequence>MNRNHRVSSDSEREELQSVPTEEQVFWSTDTTPLEEDVSTQPPVLPPSAVVCSLDRRYEWVGTVFNSVDTVLAFLVPCVGIAALNFGIVASMREVGKRRAGVKIRRRSSNNRHLGGNGVVSSFRSEATSFQALCDGPRRQQPVGRRRRPHAKITGMLLVVSTVFVALNLPSYVIRAIIFFEVSIL</sequence>
<comment type="caution">
    <text evidence="3">The sequence shown here is derived from an EMBL/GenBank/DDBJ whole genome shotgun (WGS) entry which is preliminary data.</text>
</comment>
<protein>
    <recommendedName>
        <fullName evidence="5">G-protein coupled receptors family 1 profile domain-containing protein</fullName>
    </recommendedName>
</protein>
<dbReference type="Proteomes" id="UP000792457">
    <property type="component" value="Unassembled WGS sequence"/>
</dbReference>
<keyword evidence="2" id="KW-1133">Transmembrane helix</keyword>
<feature type="transmembrane region" description="Helical" evidence="2">
    <location>
        <begin position="155"/>
        <end position="180"/>
    </location>
</feature>
<evidence type="ECO:0000313" key="3">
    <source>
        <dbReference type="EMBL" id="KAG8233371.1"/>
    </source>
</evidence>
<dbReference type="Gene3D" id="1.20.1070.10">
    <property type="entry name" value="Rhodopsin 7-helix transmembrane proteins"/>
    <property type="match status" value="1"/>
</dbReference>
<organism evidence="3 4">
    <name type="scientific">Ladona fulva</name>
    <name type="common">Scarce chaser dragonfly</name>
    <name type="synonym">Libellula fulva</name>
    <dbReference type="NCBI Taxonomy" id="123851"/>
    <lineage>
        <taxon>Eukaryota</taxon>
        <taxon>Metazoa</taxon>
        <taxon>Ecdysozoa</taxon>
        <taxon>Arthropoda</taxon>
        <taxon>Hexapoda</taxon>
        <taxon>Insecta</taxon>
        <taxon>Pterygota</taxon>
        <taxon>Palaeoptera</taxon>
        <taxon>Odonata</taxon>
        <taxon>Epiprocta</taxon>
        <taxon>Anisoptera</taxon>
        <taxon>Libelluloidea</taxon>
        <taxon>Libellulidae</taxon>
        <taxon>Ladona</taxon>
    </lineage>
</organism>